<comment type="caution">
    <text evidence="7">The sequence shown here is derived from an EMBL/GenBank/DDBJ whole genome shotgun (WGS) entry which is preliminary data.</text>
</comment>
<evidence type="ECO:0000256" key="1">
    <source>
        <dbReference type="ARBA" id="ARBA00004370"/>
    </source>
</evidence>
<evidence type="ECO:0000313" key="8">
    <source>
        <dbReference type="EMBL" id="CAF3773794.1"/>
    </source>
</evidence>
<keyword evidence="3 5" id="KW-1133">Transmembrane helix</keyword>
<comment type="subcellular location">
    <subcellularLocation>
        <location evidence="1">Membrane</location>
    </subcellularLocation>
</comment>
<dbReference type="EMBL" id="CAJOBD010001211">
    <property type="protein sequence ID" value="CAF3773794.1"/>
    <property type="molecule type" value="Genomic_DNA"/>
</dbReference>
<dbReference type="Proteomes" id="UP000663836">
    <property type="component" value="Unassembled WGS sequence"/>
</dbReference>
<dbReference type="PROSITE" id="PS50262">
    <property type="entry name" value="G_PROTEIN_RECEP_F1_2"/>
    <property type="match status" value="1"/>
</dbReference>
<feature type="transmembrane region" description="Helical" evidence="5">
    <location>
        <begin position="96"/>
        <end position="117"/>
    </location>
</feature>
<dbReference type="Gene3D" id="1.20.1070.10">
    <property type="entry name" value="Rhodopsin 7-helix transmembrane proteins"/>
    <property type="match status" value="1"/>
</dbReference>
<evidence type="ECO:0000313" key="9">
    <source>
        <dbReference type="Proteomes" id="UP000663864"/>
    </source>
</evidence>
<dbReference type="Pfam" id="PF00001">
    <property type="entry name" value="7tm_1"/>
    <property type="match status" value="1"/>
</dbReference>
<protein>
    <recommendedName>
        <fullName evidence="6">G-protein coupled receptors family 1 profile domain-containing protein</fullName>
    </recommendedName>
</protein>
<accession>A0A815CUZ4</accession>
<evidence type="ECO:0000256" key="5">
    <source>
        <dbReference type="SAM" id="Phobius"/>
    </source>
</evidence>
<feature type="transmembrane region" description="Helical" evidence="5">
    <location>
        <begin position="137"/>
        <end position="158"/>
    </location>
</feature>
<dbReference type="InterPro" id="IPR017452">
    <property type="entry name" value="GPCR_Rhodpsn_7TM"/>
</dbReference>
<evidence type="ECO:0000256" key="2">
    <source>
        <dbReference type="ARBA" id="ARBA00022692"/>
    </source>
</evidence>
<evidence type="ECO:0000313" key="7">
    <source>
        <dbReference type="EMBL" id="CAF1290025.1"/>
    </source>
</evidence>
<proteinExistence type="predicted"/>
<feature type="transmembrane region" description="Helical" evidence="5">
    <location>
        <begin position="20"/>
        <end position="44"/>
    </location>
</feature>
<feature type="transmembrane region" description="Helical" evidence="5">
    <location>
        <begin position="56"/>
        <end position="84"/>
    </location>
</feature>
<evidence type="ECO:0000259" key="6">
    <source>
        <dbReference type="PROSITE" id="PS50262"/>
    </source>
</evidence>
<gene>
    <name evidence="8" type="ORF">JBS370_LOCUS13838</name>
    <name evidence="7" type="ORF">ZHD862_LOCUS27397</name>
</gene>
<name>A0A815CUZ4_9BILA</name>
<feature type="transmembrane region" description="Helical" evidence="5">
    <location>
        <begin position="178"/>
        <end position="206"/>
    </location>
</feature>
<keyword evidence="4 5" id="KW-0472">Membrane</keyword>
<dbReference type="GO" id="GO:0016020">
    <property type="term" value="C:membrane"/>
    <property type="evidence" value="ECO:0007669"/>
    <property type="project" value="UniProtKB-SubCell"/>
</dbReference>
<dbReference type="AlphaFoldDB" id="A0A815CUZ4"/>
<dbReference type="InterPro" id="IPR000276">
    <property type="entry name" value="GPCR_Rhodpsn"/>
</dbReference>
<feature type="transmembrane region" description="Helical" evidence="5">
    <location>
        <begin position="287"/>
        <end position="309"/>
    </location>
</feature>
<keyword evidence="2 5" id="KW-0812">Transmembrane</keyword>
<evidence type="ECO:0000256" key="3">
    <source>
        <dbReference type="ARBA" id="ARBA00022989"/>
    </source>
</evidence>
<dbReference type="SUPFAM" id="SSF81321">
    <property type="entry name" value="Family A G protein-coupled receptor-like"/>
    <property type="match status" value="1"/>
</dbReference>
<sequence length="330" mass="37732">MSSVPLSSATLTTMNLAQKYLYEFAGPILILIGTISCIINLVVFTQKDLRKNPCSIYFIAHNIVNLIFIYSSLLALTLGIGYNISALIYKLILCRVYLYVVILSNCLSPFYLILASIDRILLTSSNARIRQRSNRRFACLCIIIGTSFWSLFHIHALISSNIRQMGPNTNLCYFQQGIHLIFATYYSLIKESLTLILLLICGLWSIKNIRSLRRVRIDNTLSTTRTNVEGKYSKLNSSKDRQLTLMLLMDIIIYALFSFAFAIFLIYQQITQNPLMSLDRIQIENVIRNFCLFSASIPFCTSCYANLIISKTFRNETKKAFKSKIIFCLN</sequence>
<dbReference type="Proteomes" id="UP000663864">
    <property type="component" value="Unassembled WGS sequence"/>
</dbReference>
<organism evidence="7 9">
    <name type="scientific">Rotaria sordida</name>
    <dbReference type="NCBI Taxonomy" id="392033"/>
    <lineage>
        <taxon>Eukaryota</taxon>
        <taxon>Metazoa</taxon>
        <taxon>Spiralia</taxon>
        <taxon>Gnathifera</taxon>
        <taxon>Rotifera</taxon>
        <taxon>Eurotatoria</taxon>
        <taxon>Bdelloidea</taxon>
        <taxon>Philodinida</taxon>
        <taxon>Philodinidae</taxon>
        <taxon>Rotaria</taxon>
    </lineage>
</organism>
<dbReference type="GO" id="GO:0004930">
    <property type="term" value="F:G protein-coupled receptor activity"/>
    <property type="evidence" value="ECO:0007669"/>
    <property type="project" value="InterPro"/>
</dbReference>
<evidence type="ECO:0000256" key="4">
    <source>
        <dbReference type="ARBA" id="ARBA00023136"/>
    </source>
</evidence>
<feature type="transmembrane region" description="Helical" evidence="5">
    <location>
        <begin position="243"/>
        <end position="267"/>
    </location>
</feature>
<reference evidence="7" key="1">
    <citation type="submission" date="2021-02" db="EMBL/GenBank/DDBJ databases">
        <authorList>
            <person name="Nowell W R."/>
        </authorList>
    </citation>
    <scope>NUCLEOTIDE SEQUENCE</scope>
</reference>
<dbReference type="EMBL" id="CAJNOT010002163">
    <property type="protein sequence ID" value="CAF1290025.1"/>
    <property type="molecule type" value="Genomic_DNA"/>
</dbReference>
<feature type="domain" description="G-protein coupled receptors family 1 profile" evidence="6">
    <location>
        <begin position="36"/>
        <end position="309"/>
    </location>
</feature>